<gene>
    <name evidence="2" type="ORF">PXH69_03390</name>
</gene>
<dbReference type="InterPro" id="IPR011010">
    <property type="entry name" value="DNA_brk_join_enz"/>
</dbReference>
<evidence type="ECO:0000313" key="2">
    <source>
        <dbReference type="EMBL" id="MDE8643977.1"/>
    </source>
</evidence>
<dbReference type="EMBL" id="JARDXE010000002">
    <property type="protein sequence ID" value="MDE8643977.1"/>
    <property type="molecule type" value="Genomic_DNA"/>
</dbReference>
<accession>A0AAW6LG63</accession>
<evidence type="ECO:0008006" key="4">
    <source>
        <dbReference type="Google" id="ProtNLM"/>
    </source>
</evidence>
<dbReference type="Gene3D" id="1.10.443.10">
    <property type="entry name" value="Intergrase catalytic core"/>
    <property type="match status" value="1"/>
</dbReference>
<dbReference type="GO" id="GO:0015074">
    <property type="term" value="P:DNA integration"/>
    <property type="evidence" value="ECO:0007669"/>
    <property type="project" value="InterPro"/>
</dbReference>
<dbReference type="SUPFAM" id="SSF56349">
    <property type="entry name" value="DNA breaking-rejoining enzymes"/>
    <property type="match status" value="1"/>
</dbReference>
<comment type="caution">
    <text evidence="2">The sequence shown here is derived from an EMBL/GenBank/DDBJ whole genome shotgun (WGS) entry which is preliminary data.</text>
</comment>
<dbReference type="AlphaFoldDB" id="A0AAW6LG63"/>
<keyword evidence="1" id="KW-0233">DNA recombination</keyword>
<sequence length="67" mass="7406">MPSPVILAPYQIARGQKTTEKHIPTVAEYCRANGMVDVITMFAGTGCRISELVAIRWEDINLEKIAS</sequence>
<evidence type="ECO:0000256" key="1">
    <source>
        <dbReference type="ARBA" id="ARBA00023172"/>
    </source>
</evidence>
<dbReference type="GO" id="GO:0006310">
    <property type="term" value="P:DNA recombination"/>
    <property type="evidence" value="ECO:0007669"/>
    <property type="project" value="UniProtKB-KW"/>
</dbReference>
<dbReference type="GO" id="GO:0003677">
    <property type="term" value="F:DNA binding"/>
    <property type="evidence" value="ECO:0007669"/>
    <property type="project" value="InterPro"/>
</dbReference>
<dbReference type="InterPro" id="IPR013762">
    <property type="entry name" value="Integrase-like_cat_sf"/>
</dbReference>
<dbReference type="RefSeq" id="WP_275231462.1">
    <property type="nucleotide sequence ID" value="NZ_JARDXE010000002.1"/>
</dbReference>
<reference evidence="2" key="1">
    <citation type="submission" date="2023-02" db="EMBL/GenBank/DDBJ databases">
        <title>A novel hydrolase synthesized by Rhodococcus erythropolis HQ is responsible for the detoxification of Zearalenone.</title>
        <authorList>
            <person name="Hu J."/>
            <person name="Xu J."/>
        </authorList>
    </citation>
    <scope>NUCLEOTIDE SEQUENCE</scope>
    <source>
        <strain evidence="2">HQ</strain>
    </source>
</reference>
<dbReference type="Proteomes" id="UP001217325">
    <property type="component" value="Unassembled WGS sequence"/>
</dbReference>
<protein>
    <recommendedName>
        <fullName evidence="4">Integrase</fullName>
    </recommendedName>
</protein>
<proteinExistence type="predicted"/>
<organism evidence="2 3">
    <name type="scientific">Rhodococcus qingshengii</name>
    <dbReference type="NCBI Taxonomy" id="334542"/>
    <lineage>
        <taxon>Bacteria</taxon>
        <taxon>Bacillati</taxon>
        <taxon>Actinomycetota</taxon>
        <taxon>Actinomycetes</taxon>
        <taxon>Mycobacteriales</taxon>
        <taxon>Nocardiaceae</taxon>
        <taxon>Rhodococcus</taxon>
        <taxon>Rhodococcus erythropolis group</taxon>
    </lineage>
</organism>
<name>A0AAW6LG63_RHOSG</name>
<evidence type="ECO:0000313" key="3">
    <source>
        <dbReference type="Proteomes" id="UP001217325"/>
    </source>
</evidence>